<organism evidence="1 2">
    <name type="scientific">Arcobacter venerupis</name>
    <dbReference type="NCBI Taxonomy" id="1054033"/>
    <lineage>
        <taxon>Bacteria</taxon>
        <taxon>Pseudomonadati</taxon>
        <taxon>Campylobacterota</taxon>
        <taxon>Epsilonproteobacteria</taxon>
        <taxon>Campylobacterales</taxon>
        <taxon>Arcobacteraceae</taxon>
        <taxon>Arcobacter</taxon>
    </lineage>
</organism>
<evidence type="ECO:0000313" key="2">
    <source>
        <dbReference type="Proteomes" id="UP000503482"/>
    </source>
</evidence>
<dbReference type="Proteomes" id="UP000503482">
    <property type="component" value="Chromosome"/>
</dbReference>
<dbReference type="RefSeq" id="WP_128360040.1">
    <property type="nucleotide sequence ID" value="NZ_CP053840.1"/>
</dbReference>
<dbReference type="AlphaFoldDB" id="A0AAE7BDK2"/>
<dbReference type="EMBL" id="CP053840">
    <property type="protein sequence ID" value="QKF68315.1"/>
    <property type="molecule type" value="Genomic_DNA"/>
</dbReference>
<keyword evidence="2" id="KW-1185">Reference proteome</keyword>
<accession>A0AAE7BDK2</accession>
<sequence length="117" mass="13683">MIEILNKTDINKIQNEKLKNHLYKSFDRLTKEFDYLNDGYFVIIENQNEIKSTPITLSTCQLSSIDTGLYDDINMVEIEDGVIEILVFIDNDVNVAFVMLEDILDEEIKEKLQEYVI</sequence>
<name>A0AAE7BDK2_9BACT</name>
<evidence type="ECO:0000313" key="1">
    <source>
        <dbReference type="EMBL" id="QKF68315.1"/>
    </source>
</evidence>
<reference evidence="1 2" key="1">
    <citation type="submission" date="2020-05" db="EMBL/GenBank/DDBJ databases">
        <title>Complete genome sequencing of Campylobacter and Arcobacter type strains.</title>
        <authorList>
            <person name="Miller W.G."/>
            <person name="Yee E."/>
        </authorList>
    </citation>
    <scope>NUCLEOTIDE SEQUENCE [LARGE SCALE GENOMIC DNA]</scope>
    <source>
        <strain evidence="1 2">LMG 26156</strain>
    </source>
</reference>
<proteinExistence type="predicted"/>
<protein>
    <submittedName>
        <fullName evidence="1">Uncharacterized protein</fullName>
    </submittedName>
</protein>
<gene>
    <name evidence="1" type="ORF">AVENP_2836</name>
</gene>
<dbReference type="KEGG" id="avp:AVENP_2836"/>